<evidence type="ECO:0000256" key="6">
    <source>
        <dbReference type="ARBA" id="ARBA00022596"/>
    </source>
</evidence>
<dbReference type="GO" id="GO:0005886">
    <property type="term" value="C:plasma membrane"/>
    <property type="evidence" value="ECO:0007669"/>
    <property type="project" value="UniProtKB-SubCell"/>
</dbReference>
<dbReference type="PANTHER" id="PTHR40659:SF1">
    <property type="entry name" value="NICKEL_COBALT EFFLUX SYSTEM RCNA"/>
    <property type="match status" value="1"/>
</dbReference>
<dbReference type="Pfam" id="PF03824">
    <property type="entry name" value="NicO"/>
    <property type="match status" value="2"/>
</dbReference>
<evidence type="ECO:0000256" key="5">
    <source>
        <dbReference type="ARBA" id="ARBA00022475"/>
    </source>
</evidence>
<feature type="transmembrane region" description="Helical" evidence="13">
    <location>
        <begin position="208"/>
        <end position="229"/>
    </location>
</feature>
<keyword evidence="10" id="KW-0921">Nickel transport</keyword>
<comment type="similarity">
    <text evidence="13">Belongs to the NiCoT transporter (TC 2.A.52) family.</text>
</comment>
<keyword evidence="7 13" id="KW-0812">Transmembrane</keyword>
<evidence type="ECO:0000256" key="7">
    <source>
        <dbReference type="ARBA" id="ARBA00022692"/>
    </source>
</evidence>
<dbReference type="InterPro" id="IPR051224">
    <property type="entry name" value="NiCoT_RcnA"/>
</dbReference>
<comment type="function">
    <text evidence="1">Efflux system for nickel and cobalt.</text>
</comment>
<comment type="subcellular location">
    <subcellularLocation>
        <location evidence="2 13">Cell membrane</location>
        <topology evidence="2 13">Multi-pass membrane protein</topology>
    </subcellularLocation>
</comment>
<keyword evidence="11 13" id="KW-0472">Membrane</keyword>
<evidence type="ECO:0000256" key="1">
    <source>
        <dbReference type="ARBA" id="ARBA00002510"/>
    </source>
</evidence>
<feature type="transmembrane region" description="Helical" evidence="13">
    <location>
        <begin position="281"/>
        <end position="304"/>
    </location>
</feature>
<dbReference type="GO" id="GO:0006824">
    <property type="term" value="P:cobalt ion transport"/>
    <property type="evidence" value="ECO:0007669"/>
    <property type="project" value="UniProtKB-KW"/>
</dbReference>
<name>A0A2S7XA45_9GAMM</name>
<reference evidence="14 15" key="1">
    <citation type="submission" date="2016-12" db="EMBL/GenBank/DDBJ databases">
        <title>Diversity of luminous bacteria.</title>
        <authorList>
            <person name="Yoshizawa S."/>
            <person name="Kogure K."/>
        </authorList>
    </citation>
    <scope>NUCLEOTIDE SEQUENCE [LARGE SCALE GENOMIC DNA]</scope>
    <source>
        <strain evidence="14 15">NBRC 105001</strain>
    </source>
</reference>
<dbReference type="GO" id="GO:0015099">
    <property type="term" value="F:nickel cation transmembrane transporter activity"/>
    <property type="evidence" value="ECO:0007669"/>
    <property type="project" value="UniProtKB-UniRule"/>
</dbReference>
<dbReference type="PANTHER" id="PTHR40659">
    <property type="entry name" value="NICKEL/COBALT EFFLUX SYSTEM RCNA"/>
    <property type="match status" value="1"/>
</dbReference>
<keyword evidence="3" id="KW-0171">Cobalt transport</keyword>
<evidence type="ECO:0000256" key="2">
    <source>
        <dbReference type="ARBA" id="ARBA00004651"/>
    </source>
</evidence>
<evidence type="ECO:0000256" key="4">
    <source>
        <dbReference type="ARBA" id="ARBA00022448"/>
    </source>
</evidence>
<dbReference type="GO" id="GO:0046583">
    <property type="term" value="F:monoatomic cation efflux transmembrane transporter activity"/>
    <property type="evidence" value="ECO:0007669"/>
    <property type="project" value="TreeGrafter"/>
</dbReference>
<keyword evidence="8 13" id="KW-1133">Transmembrane helix</keyword>
<protein>
    <recommendedName>
        <fullName evidence="13">Nickel/cobalt efflux system</fullName>
    </recommendedName>
</protein>
<evidence type="ECO:0000256" key="9">
    <source>
        <dbReference type="ARBA" id="ARBA00023065"/>
    </source>
</evidence>
<feature type="transmembrane region" description="Helical" evidence="13">
    <location>
        <begin position="235"/>
        <end position="260"/>
    </location>
</feature>
<feature type="transmembrane region" description="Helical" evidence="13">
    <location>
        <begin position="106"/>
        <end position="132"/>
    </location>
</feature>
<evidence type="ECO:0000256" key="10">
    <source>
        <dbReference type="ARBA" id="ARBA00023112"/>
    </source>
</evidence>
<evidence type="ECO:0000256" key="3">
    <source>
        <dbReference type="ARBA" id="ARBA00022426"/>
    </source>
</evidence>
<proteinExistence type="inferred from homology"/>
<evidence type="ECO:0000313" key="15">
    <source>
        <dbReference type="Proteomes" id="UP000239273"/>
    </source>
</evidence>
<feature type="transmembrane region" description="Helical" evidence="13">
    <location>
        <begin position="66"/>
        <end position="85"/>
    </location>
</feature>
<comment type="caution">
    <text evidence="14">The sequence shown here is derived from an EMBL/GenBank/DDBJ whole genome shotgun (WGS) entry which is preliminary data.</text>
</comment>
<keyword evidence="9" id="KW-0406">Ion transport</keyword>
<dbReference type="InterPro" id="IPR011541">
    <property type="entry name" value="Ni/Co_transpt_high_affinity"/>
</dbReference>
<gene>
    <name evidence="14" type="ORF">BTO23_11475</name>
</gene>
<evidence type="ECO:0000256" key="11">
    <source>
        <dbReference type="ARBA" id="ARBA00023136"/>
    </source>
</evidence>
<evidence type="ECO:0000256" key="13">
    <source>
        <dbReference type="RuleBase" id="RU362101"/>
    </source>
</evidence>
<dbReference type="Proteomes" id="UP000239273">
    <property type="component" value="Unassembled WGS sequence"/>
</dbReference>
<dbReference type="EMBL" id="MSCP01000002">
    <property type="protein sequence ID" value="PQJ88005.1"/>
    <property type="molecule type" value="Genomic_DNA"/>
</dbReference>
<organism evidence="14 15">
    <name type="scientific">Aliivibrio sifiae</name>
    <dbReference type="NCBI Taxonomy" id="566293"/>
    <lineage>
        <taxon>Bacteria</taxon>
        <taxon>Pseudomonadati</taxon>
        <taxon>Pseudomonadota</taxon>
        <taxon>Gammaproteobacteria</taxon>
        <taxon>Vibrionales</taxon>
        <taxon>Vibrionaceae</taxon>
        <taxon>Aliivibrio</taxon>
    </lineage>
</organism>
<dbReference type="GO" id="GO:0010045">
    <property type="term" value="P:response to nickel cation"/>
    <property type="evidence" value="ECO:0007669"/>
    <property type="project" value="TreeGrafter"/>
</dbReference>
<keyword evidence="4 13" id="KW-0813">Transport</keyword>
<evidence type="ECO:0000256" key="12">
    <source>
        <dbReference type="ARBA" id="ARBA00023285"/>
    </source>
</evidence>
<evidence type="ECO:0000313" key="14">
    <source>
        <dbReference type="EMBL" id="PQJ88005.1"/>
    </source>
</evidence>
<accession>A0A2S7XA45</accession>
<sequence>MYNIKPLTIETNTKSIVRPALLISSVFSLLILALWHFWPVILMNSIHWQKESLDYLTDQFYDGGKHAQLIILGVCFLYGILHALGPGHGKVVVSTYLATSNTKFKAGIFITVCAAILQAIVAVTLVSVFLFVLKETMHKLNATVSDLTIYSGGVVGILGVQLIYKAIKSFYVSYSSIHPDKHDGQCGCGHNHSADPEKLSAASSLKEYLMIILSIGLRPCSGSILVLFFSSLTHLYWIGIIGTFLMSIGTAITTSTIAFLTVSGRKVIQLYSNASFDVNAIIPMFIKCFAGLFLITMALILILTPSYGLSPILS</sequence>
<keyword evidence="5" id="KW-1003">Cell membrane</keyword>
<feature type="transmembrane region" description="Helical" evidence="13">
    <location>
        <begin position="147"/>
        <end position="167"/>
    </location>
</feature>
<feature type="transmembrane region" description="Helical" evidence="13">
    <location>
        <begin position="21"/>
        <end position="46"/>
    </location>
</feature>
<evidence type="ECO:0000256" key="8">
    <source>
        <dbReference type="ARBA" id="ARBA00022989"/>
    </source>
</evidence>
<keyword evidence="6" id="KW-0533">Nickel</keyword>
<dbReference type="AlphaFoldDB" id="A0A2S7XA45"/>
<dbReference type="GO" id="GO:0032025">
    <property type="term" value="P:response to cobalt ion"/>
    <property type="evidence" value="ECO:0007669"/>
    <property type="project" value="TreeGrafter"/>
</dbReference>
<keyword evidence="12" id="KW-0170">Cobalt</keyword>